<evidence type="ECO:0000256" key="3">
    <source>
        <dbReference type="ARBA" id="ARBA00024378"/>
    </source>
</evidence>
<evidence type="ECO:0000313" key="6">
    <source>
        <dbReference type="EMBL" id="GAA0174896.1"/>
    </source>
</evidence>
<sequence>MAKKKSWFNILKRVFISDSHSRTEKEKRRRWLFGKPKQRRLPSLLAPTERQPKEAENERTISSDEAPQTTGAVFCSNNYKYVDQVKEETENVLENNEDSKKLQSHVLKQTLIVASIKIQTAFRGFLARKALRALKGLVRLQAIIRGRAVRRQAITTLKCLQTIVNIHSEVCAKRCEMVKNNTNSQEDKYGDMSQKDIKIDVNSQRRWDDSLLSKEEEDAHFMSKREAEMKRERIREYWLNHRRSAESEHNKVNARRRYWLEQWVDAQLAKRDDFQNLVVAKSSKPKAQTRDQQPSPGRQLKVRNLTHSEWIDSSPISVSKRSFQRRQLSYGEGDSPTLSPAVPTYMAATESAKAKTRSMSSPRLRPISTDTYSDINSPYKQNKLSFISSLNSEATSARSKIHSNGLSQLSPGIKSVPGTVKSYKNEKDLSLNSDGSMPTWDRCGSFR</sequence>
<evidence type="ECO:0000256" key="2">
    <source>
        <dbReference type="ARBA" id="ARBA00024341"/>
    </source>
</evidence>
<evidence type="ECO:0000259" key="5">
    <source>
        <dbReference type="Pfam" id="PF13178"/>
    </source>
</evidence>
<comment type="caution">
    <text evidence="6">The sequence shown here is derived from an EMBL/GenBank/DDBJ whole genome shotgun (WGS) entry which is preliminary data.</text>
</comment>
<gene>
    <name evidence="6" type="ORF">LIER_28184</name>
</gene>
<dbReference type="InterPro" id="IPR000048">
    <property type="entry name" value="IQ_motif_EF-hand-BS"/>
</dbReference>
<dbReference type="AlphaFoldDB" id="A0AAV3RGR2"/>
<comment type="subunit">
    <text evidence="3">Binds to multiple calmodulin (CaM) in the presence of Ca(2+) and CaM-like proteins.</text>
</comment>
<dbReference type="Gene3D" id="1.20.5.190">
    <property type="match status" value="1"/>
</dbReference>
<feature type="region of interest" description="Disordered" evidence="4">
    <location>
        <begin position="23"/>
        <end position="63"/>
    </location>
</feature>
<dbReference type="Proteomes" id="UP001454036">
    <property type="component" value="Unassembled WGS sequence"/>
</dbReference>
<feature type="domain" description="DUF4005" evidence="5">
    <location>
        <begin position="314"/>
        <end position="399"/>
    </location>
</feature>
<dbReference type="GO" id="GO:0005516">
    <property type="term" value="F:calmodulin binding"/>
    <property type="evidence" value="ECO:0007669"/>
    <property type="project" value="UniProtKB-KW"/>
</dbReference>
<dbReference type="InterPro" id="IPR025064">
    <property type="entry name" value="DUF4005"/>
</dbReference>
<evidence type="ECO:0000313" key="7">
    <source>
        <dbReference type="Proteomes" id="UP001454036"/>
    </source>
</evidence>
<dbReference type="CDD" id="cd23767">
    <property type="entry name" value="IQCD"/>
    <property type="match status" value="1"/>
</dbReference>
<dbReference type="PROSITE" id="PS50096">
    <property type="entry name" value="IQ"/>
    <property type="match status" value="2"/>
</dbReference>
<proteinExistence type="inferred from homology"/>
<organism evidence="6 7">
    <name type="scientific">Lithospermum erythrorhizon</name>
    <name type="common">Purple gromwell</name>
    <name type="synonym">Lithospermum officinale var. erythrorhizon</name>
    <dbReference type="NCBI Taxonomy" id="34254"/>
    <lineage>
        <taxon>Eukaryota</taxon>
        <taxon>Viridiplantae</taxon>
        <taxon>Streptophyta</taxon>
        <taxon>Embryophyta</taxon>
        <taxon>Tracheophyta</taxon>
        <taxon>Spermatophyta</taxon>
        <taxon>Magnoliopsida</taxon>
        <taxon>eudicotyledons</taxon>
        <taxon>Gunneridae</taxon>
        <taxon>Pentapetalae</taxon>
        <taxon>asterids</taxon>
        <taxon>lamiids</taxon>
        <taxon>Boraginales</taxon>
        <taxon>Boraginaceae</taxon>
        <taxon>Boraginoideae</taxon>
        <taxon>Lithospermeae</taxon>
        <taxon>Lithospermum</taxon>
    </lineage>
</organism>
<feature type="compositionally biased region" description="Basic and acidic residues" evidence="4">
    <location>
        <begin position="50"/>
        <end position="62"/>
    </location>
</feature>
<reference evidence="6 7" key="1">
    <citation type="submission" date="2024-01" db="EMBL/GenBank/DDBJ databases">
        <title>The complete chloroplast genome sequence of Lithospermum erythrorhizon: insights into the phylogenetic relationship among Boraginaceae species and the maternal lineages of purple gromwells.</title>
        <authorList>
            <person name="Okada T."/>
            <person name="Watanabe K."/>
        </authorList>
    </citation>
    <scope>NUCLEOTIDE SEQUENCE [LARGE SCALE GENOMIC DNA]</scope>
</reference>
<dbReference type="Pfam" id="PF00612">
    <property type="entry name" value="IQ"/>
    <property type="match status" value="1"/>
</dbReference>
<name>A0AAV3RGR2_LITER</name>
<protein>
    <recommendedName>
        <fullName evidence="5">DUF4005 domain-containing protein</fullName>
    </recommendedName>
</protein>
<feature type="region of interest" description="Disordered" evidence="4">
    <location>
        <begin position="426"/>
        <end position="447"/>
    </location>
</feature>
<feature type="region of interest" description="Disordered" evidence="4">
    <location>
        <begin position="352"/>
        <end position="375"/>
    </location>
</feature>
<evidence type="ECO:0000256" key="4">
    <source>
        <dbReference type="SAM" id="MobiDB-lite"/>
    </source>
</evidence>
<keyword evidence="1" id="KW-0112">Calmodulin-binding</keyword>
<feature type="compositionally biased region" description="Basic residues" evidence="4">
    <location>
        <begin position="27"/>
        <end position="40"/>
    </location>
</feature>
<dbReference type="SMART" id="SM00015">
    <property type="entry name" value="IQ"/>
    <property type="match status" value="1"/>
</dbReference>
<accession>A0AAV3RGR2</accession>
<dbReference type="PANTHER" id="PTHR32295">
    <property type="entry name" value="IQ-DOMAIN 5-RELATED"/>
    <property type="match status" value="1"/>
</dbReference>
<dbReference type="EMBL" id="BAABME010009293">
    <property type="protein sequence ID" value="GAA0174896.1"/>
    <property type="molecule type" value="Genomic_DNA"/>
</dbReference>
<dbReference type="Pfam" id="PF13178">
    <property type="entry name" value="DUF4005"/>
    <property type="match status" value="1"/>
</dbReference>
<dbReference type="PANTHER" id="PTHR32295:SF41">
    <property type="entry name" value="PROTEIN IQ-DOMAIN 11"/>
    <property type="match status" value="1"/>
</dbReference>
<evidence type="ECO:0000256" key="1">
    <source>
        <dbReference type="ARBA" id="ARBA00022860"/>
    </source>
</evidence>
<feature type="region of interest" description="Disordered" evidence="4">
    <location>
        <begin position="279"/>
        <end position="306"/>
    </location>
</feature>
<keyword evidence="7" id="KW-1185">Reference proteome</keyword>
<comment type="similarity">
    <text evidence="2">Belongs to the IQD family.</text>
</comment>